<name>A0ABZ0WRE3_9BURK</name>
<sequence length="152" mass="16537">MTAWARIAAMGAMLRALFTGSARSTKSDRLIAVHEAPADWMEYAGRVSERVRAALDDSAEAALRFRDAWAAQRSASNAHAEARDERLRLKIWIEKRGSIERVEVAAACESSLEAALRTALVATCMGAPPPHGMRQPIVMQLNASVADSAPHR</sequence>
<evidence type="ECO:0000313" key="2">
    <source>
        <dbReference type="Proteomes" id="UP001325479"/>
    </source>
</evidence>
<keyword evidence="2" id="KW-1185">Reference proteome</keyword>
<accession>A0ABZ0WRE3</accession>
<evidence type="ECO:0000313" key="1">
    <source>
        <dbReference type="EMBL" id="WQD79963.1"/>
    </source>
</evidence>
<dbReference type="EMBL" id="CP139965">
    <property type="protein sequence ID" value="WQD79963.1"/>
    <property type="molecule type" value="Genomic_DNA"/>
</dbReference>
<dbReference type="RefSeq" id="WP_114814921.1">
    <property type="nucleotide sequence ID" value="NZ_CP139965.1"/>
</dbReference>
<gene>
    <name evidence="1" type="ORF">U0042_09930</name>
</gene>
<reference evidence="1 2" key="1">
    <citation type="submission" date="2023-12" db="EMBL/GenBank/DDBJ databases">
        <title>Genome sequencing and assembly of bacterial species from a model synthetic community.</title>
        <authorList>
            <person name="Hogle S.L."/>
        </authorList>
    </citation>
    <scope>NUCLEOTIDE SEQUENCE [LARGE SCALE GENOMIC DNA]</scope>
    <source>
        <strain evidence="1 2">HAMBI 2494</strain>
    </source>
</reference>
<dbReference type="Proteomes" id="UP001325479">
    <property type="component" value="Chromosome"/>
</dbReference>
<protein>
    <submittedName>
        <fullName evidence="1">Uncharacterized protein</fullName>
    </submittedName>
</protein>
<proteinExistence type="predicted"/>
<organism evidence="1 2">
    <name type="scientific">Paraburkholderia kururiensis</name>
    <dbReference type="NCBI Taxonomy" id="984307"/>
    <lineage>
        <taxon>Bacteria</taxon>
        <taxon>Pseudomonadati</taxon>
        <taxon>Pseudomonadota</taxon>
        <taxon>Betaproteobacteria</taxon>
        <taxon>Burkholderiales</taxon>
        <taxon>Burkholderiaceae</taxon>
        <taxon>Paraburkholderia</taxon>
    </lineage>
</organism>